<evidence type="ECO:0000313" key="1">
    <source>
        <dbReference type="EnsemblPlants" id="KQL14734"/>
    </source>
</evidence>
<sequence>MTSLHFTDLATAALHPSRAPLRPRWYLVSWHLYLTKRRLLLNKSPLQGL</sequence>
<dbReference type="Gramene" id="KQL14734">
    <property type="protein sequence ID" value="KQL14734"/>
    <property type="gene ID" value="SETIT_025775mg"/>
</dbReference>
<organism evidence="1 2">
    <name type="scientific">Setaria italica</name>
    <name type="common">Foxtail millet</name>
    <name type="synonym">Panicum italicum</name>
    <dbReference type="NCBI Taxonomy" id="4555"/>
    <lineage>
        <taxon>Eukaryota</taxon>
        <taxon>Viridiplantae</taxon>
        <taxon>Streptophyta</taxon>
        <taxon>Embryophyta</taxon>
        <taxon>Tracheophyta</taxon>
        <taxon>Spermatophyta</taxon>
        <taxon>Magnoliopsida</taxon>
        <taxon>Liliopsida</taxon>
        <taxon>Poales</taxon>
        <taxon>Poaceae</taxon>
        <taxon>PACMAD clade</taxon>
        <taxon>Panicoideae</taxon>
        <taxon>Panicodae</taxon>
        <taxon>Paniceae</taxon>
        <taxon>Cenchrinae</taxon>
        <taxon>Setaria</taxon>
    </lineage>
</organism>
<dbReference type="AlphaFoldDB" id="K3ZGS3"/>
<dbReference type="InParanoid" id="K3ZGS3"/>
<reference evidence="2" key="1">
    <citation type="journal article" date="2012" name="Nat. Biotechnol.">
        <title>Reference genome sequence of the model plant Setaria.</title>
        <authorList>
            <person name="Bennetzen J.L."/>
            <person name="Schmutz J."/>
            <person name="Wang H."/>
            <person name="Percifield R."/>
            <person name="Hawkins J."/>
            <person name="Pontaroli A.C."/>
            <person name="Estep M."/>
            <person name="Feng L."/>
            <person name="Vaughn J.N."/>
            <person name="Grimwood J."/>
            <person name="Jenkins J."/>
            <person name="Barry K."/>
            <person name="Lindquist E."/>
            <person name="Hellsten U."/>
            <person name="Deshpande S."/>
            <person name="Wang X."/>
            <person name="Wu X."/>
            <person name="Mitros T."/>
            <person name="Triplett J."/>
            <person name="Yang X."/>
            <person name="Ye C.Y."/>
            <person name="Mauro-Herrera M."/>
            <person name="Wang L."/>
            <person name="Li P."/>
            <person name="Sharma M."/>
            <person name="Sharma R."/>
            <person name="Ronald P.C."/>
            <person name="Panaud O."/>
            <person name="Kellogg E.A."/>
            <person name="Brutnell T.P."/>
            <person name="Doust A.N."/>
            <person name="Tuskan G.A."/>
            <person name="Rokhsar D."/>
            <person name="Devos K.M."/>
        </authorList>
    </citation>
    <scope>NUCLEOTIDE SEQUENCE [LARGE SCALE GENOMIC DNA]</scope>
    <source>
        <strain evidence="2">cv. Yugu1</strain>
    </source>
</reference>
<dbReference type="Proteomes" id="UP000004995">
    <property type="component" value="Unassembled WGS sequence"/>
</dbReference>
<protein>
    <submittedName>
        <fullName evidence="1">Uncharacterized protein</fullName>
    </submittedName>
</protein>
<keyword evidence="2" id="KW-1185">Reference proteome</keyword>
<dbReference type="EnsemblPlants" id="KQL14734">
    <property type="protein sequence ID" value="KQL14734"/>
    <property type="gene ID" value="SETIT_025775mg"/>
</dbReference>
<proteinExistence type="predicted"/>
<dbReference type="HOGENOM" id="CLU_3145306_0_0_1"/>
<reference evidence="1" key="2">
    <citation type="submission" date="2018-08" db="UniProtKB">
        <authorList>
            <consortium name="EnsemblPlants"/>
        </authorList>
    </citation>
    <scope>IDENTIFICATION</scope>
    <source>
        <strain evidence="1">Yugu1</strain>
    </source>
</reference>
<evidence type="ECO:0000313" key="2">
    <source>
        <dbReference type="Proteomes" id="UP000004995"/>
    </source>
</evidence>
<accession>K3ZGS3</accession>
<name>K3ZGS3_SETIT</name>
<dbReference type="EMBL" id="AGNK02001596">
    <property type="status" value="NOT_ANNOTATED_CDS"/>
    <property type="molecule type" value="Genomic_DNA"/>
</dbReference>